<feature type="compositionally biased region" description="Polar residues" evidence="1">
    <location>
        <begin position="1"/>
        <end position="13"/>
    </location>
</feature>
<evidence type="ECO:0000256" key="1">
    <source>
        <dbReference type="SAM" id="MobiDB-lite"/>
    </source>
</evidence>
<name>A0A0X3BIR3_9EURY</name>
<dbReference type="KEGG" id="mema:MMAB1_0267"/>
<sequence length="75" mass="8487">MRQTVPQSSGSSRTTRRLKRCSCGSGGDPGGWRKGDYRINCIYYFHAIVASRRSVRRREGDDTVKQPNFAAFCAR</sequence>
<organism evidence="2 3">
    <name type="scientific">Methanoculleus bourgensis</name>
    <dbReference type="NCBI Taxonomy" id="83986"/>
    <lineage>
        <taxon>Archaea</taxon>
        <taxon>Methanobacteriati</taxon>
        <taxon>Methanobacteriota</taxon>
        <taxon>Stenosarchaea group</taxon>
        <taxon>Methanomicrobia</taxon>
        <taxon>Methanomicrobiales</taxon>
        <taxon>Methanomicrobiaceae</taxon>
        <taxon>Methanoculleus</taxon>
    </lineage>
</organism>
<reference evidence="2 3" key="1">
    <citation type="submission" date="2016-01" db="EMBL/GenBank/DDBJ databases">
        <authorList>
            <person name="Manzoor S."/>
        </authorList>
    </citation>
    <scope>NUCLEOTIDE SEQUENCE [LARGE SCALE GENOMIC DNA]</scope>
    <source>
        <strain evidence="2">Methanoculleus sp MAB1</strain>
    </source>
</reference>
<dbReference type="Proteomes" id="UP000069850">
    <property type="component" value="Chromosome 1"/>
</dbReference>
<protein>
    <submittedName>
        <fullName evidence="2">Uncharacterized protein</fullName>
    </submittedName>
</protein>
<evidence type="ECO:0000313" key="3">
    <source>
        <dbReference type="Proteomes" id="UP000069850"/>
    </source>
</evidence>
<dbReference type="EMBL" id="LT158599">
    <property type="protein sequence ID" value="CVK31484.1"/>
    <property type="molecule type" value="Genomic_DNA"/>
</dbReference>
<proteinExistence type="predicted"/>
<accession>A0A0X3BIR3</accession>
<dbReference type="AlphaFoldDB" id="A0A0X3BIR3"/>
<gene>
    <name evidence="2" type="ORF">MMAB1_0267</name>
</gene>
<evidence type="ECO:0000313" key="2">
    <source>
        <dbReference type="EMBL" id="CVK31484.1"/>
    </source>
</evidence>
<feature type="region of interest" description="Disordered" evidence="1">
    <location>
        <begin position="1"/>
        <end position="33"/>
    </location>
</feature>